<reference evidence="2" key="1">
    <citation type="submission" date="2024-07" db="EMBL/GenBank/DDBJ databases">
        <authorList>
            <person name="Yu S.T."/>
        </authorList>
    </citation>
    <scope>NUCLEOTIDE SEQUENCE</scope>
    <source>
        <strain evidence="2">R08</strain>
    </source>
</reference>
<dbReference type="Pfam" id="PF13560">
    <property type="entry name" value="HTH_31"/>
    <property type="match status" value="1"/>
</dbReference>
<sequence>MQSAKRPKKVGTWQAVGGLVAHFRKKAGLTQEQFAAVAKVHIDTLRSIEQGRLALQDDRAIQFDELLGTGGVLFALVEKLPVRERMPAFAQGLADIEETAVSILSYETQMIPGLLQTEDYCRASFASRFPRFEDETEEQWVSSRMERQKIWQRKQPPFGHFILEESILRTALGGLGVMREQVRKLREASDLVHIGIQIMPVGRVPHAGLAGPMLLLETPAHEHAVYLEVQRASFLVDDPHEVSVYQLKYGMLRSQALSPDESACLLDRPLGE</sequence>
<dbReference type="EMBL" id="CP163431">
    <property type="protein sequence ID" value="XDQ04947.1"/>
    <property type="molecule type" value="Genomic_DNA"/>
</dbReference>
<dbReference type="SUPFAM" id="SSF47413">
    <property type="entry name" value="lambda repressor-like DNA-binding domains"/>
    <property type="match status" value="1"/>
</dbReference>
<accession>A0AB39MIT3</accession>
<dbReference type="InterPro" id="IPR001387">
    <property type="entry name" value="Cro/C1-type_HTH"/>
</dbReference>
<evidence type="ECO:0000313" key="2">
    <source>
        <dbReference type="EMBL" id="XDQ04947.1"/>
    </source>
</evidence>
<dbReference type="GO" id="GO:0003677">
    <property type="term" value="F:DNA binding"/>
    <property type="evidence" value="ECO:0007669"/>
    <property type="project" value="InterPro"/>
</dbReference>
<proteinExistence type="predicted"/>
<name>A0AB39MIT3_9ACTN</name>
<dbReference type="InterPro" id="IPR043917">
    <property type="entry name" value="DUF5753"/>
</dbReference>
<feature type="domain" description="HTH cro/C1-type" evidence="1">
    <location>
        <begin position="20"/>
        <end position="73"/>
    </location>
</feature>
<evidence type="ECO:0000259" key="1">
    <source>
        <dbReference type="PROSITE" id="PS50943"/>
    </source>
</evidence>
<dbReference type="CDD" id="cd00093">
    <property type="entry name" value="HTH_XRE"/>
    <property type="match status" value="1"/>
</dbReference>
<dbReference type="AlphaFoldDB" id="A0AB39MIT3"/>
<dbReference type="PROSITE" id="PS50943">
    <property type="entry name" value="HTH_CROC1"/>
    <property type="match status" value="1"/>
</dbReference>
<dbReference type="RefSeq" id="WP_369190350.1">
    <property type="nucleotide sequence ID" value="NZ_CP163431.1"/>
</dbReference>
<protein>
    <submittedName>
        <fullName evidence="2">Scr1 family TA system antitoxin-like transcriptional regulator</fullName>
    </submittedName>
</protein>
<dbReference type="Gene3D" id="1.10.260.40">
    <property type="entry name" value="lambda repressor-like DNA-binding domains"/>
    <property type="match status" value="1"/>
</dbReference>
<dbReference type="SMART" id="SM00530">
    <property type="entry name" value="HTH_XRE"/>
    <property type="match status" value="1"/>
</dbReference>
<organism evidence="2">
    <name type="scientific">Streptomyces sp. R08</name>
    <dbReference type="NCBI Taxonomy" id="3238624"/>
    <lineage>
        <taxon>Bacteria</taxon>
        <taxon>Bacillati</taxon>
        <taxon>Actinomycetota</taxon>
        <taxon>Actinomycetes</taxon>
        <taxon>Kitasatosporales</taxon>
        <taxon>Streptomycetaceae</taxon>
        <taxon>Streptomyces</taxon>
    </lineage>
</organism>
<dbReference type="InterPro" id="IPR010982">
    <property type="entry name" value="Lambda_DNA-bd_dom_sf"/>
</dbReference>
<dbReference type="Pfam" id="PF19054">
    <property type="entry name" value="DUF5753"/>
    <property type="match status" value="1"/>
</dbReference>
<gene>
    <name evidence="2" type="ORF">AB5J58_34480</name>
</gene>